<name>A0A6B8KHF8_9HYPH</name>
<dbReference type="OrthoDB" id="8448458at2"/>
<gene>
    <name evidence="1" type="ORF">H2LOC_016145</name>
</gene>
<dbReference type="KEGG" id="mhey:H2LOC_016145"/>
<protein>
    <submittedName>
        <fullName evidence="1">Uncharacterized protein</fullName>
    </submittedName>
</protein>
<dbReference type="Proteomes" id="UP000309061">
    <property type="component" value="Chromosome"/>
</dbReference>
<accession>A0A6B8KHF8</accession>
<keyword evidence="2" id="KW-1185">Reference proteome</keyword>
<reference evidence="1 2" key="1">
    <citation type="submission" date="2019-11" db="EMBL/GenBank/DDBJ databases">
        <title>The genome sequence of Methylocystis heyeri.</title>
        <authorList>
            <person name="Oshkin I.Y."/>
            <person name="Miroshnikov K."/>
            <person name="Dedysh S.N."/>
        </authorList>
    </citation>
    <scope>NUCLEOTIDE SEQUENCE [LARGE SCALE GENOMIC DNA]</scope>
    <source>
        <strain evidence="1 2">H2</strain>
    </source>
</reference>
<sequence length="135" mass="15175">MQENRHPGRFCGNCAFWLHHADHLGSCRLHAPQPGEERDEVAHWAHTLREEYCGDWTGADATPLRAAVCKKCVYWSFLEGGLTPVDRRDELTSWWSAAGHCLRFAPQPAALSGHKACWRVTHAEDGCFDGEMISS</sequence>
<organism evidence="1 2">
    <name type="scientific">Methylocystis heyeri</name>
    <dbReference type="NCBI Taxonomy" id="391905"/>
    <lineage>
        <taxon>Bacteria</taxon>
        <taxon>Pseudomonadati</taxon>
        <taxon>Pseudomonadota</taxon>
        <taxon>Alphaproteobacteria</taxon>
        <taxon>Hyphomicrobiales</taxon>
        <taxon>Methylocystaceae</taxon>
        <taxon>Methylocystis</taxon>
    </lineage>
</organism>
<dbReference type="EMBL" id="CP046052">
    <property type="protein sequence ID" value="QGM47097.1"/>
    <property type="molecule type" value="Genomic_DNA"/>
</dbReference>
<proteinExistence type="predicted"/>
<dbReference type="AlphaFoldDB" id="A0A6B8KHF8"/>
<evidence type="ECO:0000313" key="1">
    <source>
        <dbReference type="EMBL" id="QGM47097.1"/>
    </source>
</evidence>
<dbReference type="RefSeq" id="WP_136497954.1">
    <property type="nucleotide sequence ID" value="NZ_CP046052.1"/>
</dbReference>
<evidence type="ECO:0000313" key="2">
    <source>
        <dbReference type="Proteomes" id="UP000309061"/>
    </source>
</evidence>